<dbReference type="RefSeq" id="WP_092078865.1">
    <property type="nucleotide sequence ID" value="NZ_FNAQ01000010.1"/>
</dbReference>
<evidence type="ECO:0000313" key="5">
    <source>
        <dbReference type="Proteomes" id="UP000243205"/>
    </source>
</evidence>
<protein>
    <recommendedName>
        <fullName evidence="1 2">Futalosine hydrolase</fullName>
        <shortName evidence="1">FL hydrolase</shortName>
        <ecNumber evidence="1 2">3.2.2.26</ecNumber>
    </recommendedName>
    <alternativeName>
        <fullName evidence="1">Futalosine nucleosidase</fullName>
    </alternativeName>
    <alternativeName>
        <fullName evidence="1">Menaquinone biosynthetic enzyme MqnB</fullName>
    </alternativeName>
</protein>
<dbReference type="InterPro" id="IPR035994">
    <property type="entry name" value="Nucleoside_phosphorylase_sf"/>
</dbReference>
<sequence length="246" mass="26157">MIVLQCAVAAEQRQLREQLLHPRQHRLGSYDLCQGTLQGQPVALLCGGVGKANAAAAAALLLQQRPRLVVLHGCGGFYPASGLAVGDLAVACEEHYGDEGVATPQGFRDLSQLDLPLLRTPAGCYYNRFPCDPLLTGQLAQSCRTLARQLGCQVGCGPFVTVSCGSGRDDLALLRQQHCGGLCENMEGAAVAHQCLAVGVPFIEVRGLSNATGNRDLRQWDLATAMQRAEQATLAFLADLPPLPQE</sequence>
<dbReference type="PANTHER" id="PTHR46832:SF2">
    <property type="entry name" value="FUTALOSINE HYDROLASE"/>
    <property type="match status" value="1"/>
</dbReference>
<dbReference type="SUPFAM" id="SSF53167">
    <property type="entry name" value="Purine and uridine phosphorylases"/>
    <property type="match status" value="1"/>
</dbReference>
<dbReference type="InterPro" id="IPR019963">
    <property type="entry name" value="FL_hydrolase_MqnB"/>
</dbReference>
<dbReference type="GO" id="GO:0008782">
    <property type="term" value="F:adenosylhomocysteine nucleosidase activity"/>
    <property type="evidence" value="ECO:0007669"/>
    <property type="project" value="TreeGrafter"/>
</dbReference>
<comment type="catalytic activity">
    <reaction evidence="1">
        <text>futalosine + H2O = dehypoxanthine futalosine + hypoxanthine</text>
        <dbReference type="Rhea" id="RHEA:25904"/>
        <dbReference type="ChEBI" id="CHEBI:15377"/>
        <dbReference type="ChEBI" id="CHEBI:17368"/>
        <dbReference type="ChEBI" id="CHEBI:58863"/>
        <dbReference type="ChEBI" id="CHEBI:58864"/>
        <dbReference type="EC" id="3.2.2.26"/>
    </reaction>
</comment>
<name>A0A1G7CRS1_9BACT</name>
<organism evidence="4 5">
    <name type="scientific">Desulfuromonas thiophila</name>
    <dbReference type="NCBI Taxonomy" id="57664"/>
    <lineage>
        <taxon>Bacteria</taxon>
        <taxon>Pseudomonadati</taxon>
        <taxon>Thermodesulfobacteriota</taxon>
        <taxon>Desulfuromonadia</taxon>
        <taxon>Desulfuromonadales</taxon>
        <taxon>Desulfuromonadaceae</taxon>
        <taxon>Desulfuromonas</taxon>
    </lineage>
</organism>
<dbReference type="Proteomes" id="UP000243205">
    <property type="component" value="Unassembled WGS sequence"/>
</dbReference>
<dbReference type="Gene3D" id="3.40.50.1580">
    <property type="entry name" value="Nucleoside phosphorylase domain"/>
    <property type="match status" value="1"/>
</dbReference>
<evidence type="ECO:0000256" key="2">
    <source>
        <dbReference type="NCBIfam" id="TIGR03664"/>
    </source>
</evidence>
<gene>
    <name evidence="1" type="primary">mqnB</name>
    <name evidence="4" type="ORF">SAMN05661003_11059</name>
</gene>
<keyword evidence="1 4" id="KW-0378">Hydrolase</keyword>
<dbReference type="GO" id="GO:0019284">
    <property type="term" value="P:L-methionine salvage from S-adenosylmethionine"/>
    <property type="evidence" value="ECO:0007669"/>
    <property type="project" value="TreeGrafter"/>
</dbReference>
<dbReference type="AlphaFoldDB" id="A0A1G7CRS1"/>
<dbReference type="OrthoDB" id="9788270at2"/>
<evidence type="ECO:0000256" key="1">
    <source>
        <dbReference type="HAMAP-Rule" id="MF_00991"/>
    </source>
</evidence>
<dbReference type="EC" id="3.2.2.26" evidence="1 2"/>
<dbReference type="GO" id="GO:0009234">
    <property type="term" value="P:menaquinone biosynthetic process"/>
    <property type="evidence" value="ECO:0007669"/>
    <property type="project" value="UniProtKB-UniRule"/>
</dbReference>
<dbReference type="NCBIfam" id="TIGR03664">
    <property type="entry name" value="fut_nucase"/>
    <property type="match status" value="1"/>
</dbReference>
<keyword evidence="1" id="KW-0474">Menaquinone biosynthesis</keyword>
<dbReference type="EMBL" id="FNAQ01000010">
    <property type="protein sequence ID" value="SDE41205.1"/>
    <property type="molecule type" value="Genomic_DNA"/>
</dbReference>
<keyword evidence="5" id="KW-1185">Reference proteome</keyword>
<evidence type="ECO:0000313" key="4">
    <source>
        <dbReference type="EMBL" id="SDE41205.1"/>
    </source>
</evidence>
<comment type="pathway">
    <text evidence="1">Quinol/quinone metabolism; menaquinone biosynthesis.</text>
</comment>
<dbReference type="Pfam" id="PF01048">
    <property type="entry name" value="PNP_UDP_1"/>
    <property type="match status" value="1"/>
</dbReference>
<comment type="function">
    <text evidence="1">Catalyzes the hydrolysis of futalosine (FL) to dehypoxanthine futalosine (DHFL) and hypoxanthine, a step in the biosynthesis of menaquinone (MK, vitamin K2).</text>
</comment>
<dbReference type="GO" id="GO:0009116">
    <property type="term" value="P:nucleoside metabolic process"/>
    <property type="evidence" value="ECO:0007669"/>
    <property type="project" value="InterPro"/>
</dbReference>
<dbReference type="GO" id="GO:0005829">
    <property type="term" value="C:cytosol"/>
    <property type="evidence" value="ECO:0007669"/>
    <property type="project" value="TreeGrafter"/>
</dbReference>
<feature type="domain" description="Nucleoside phosphorylase" evidence="3">
    <location>
        <begin position="2"/>
        <end position="237"/>
    </location>
</feature>
<dbReference type="STRING" id="57664.SAMN05661003_11059"/>
<dbReference type="CDD" id="cd17766">
    <property type="entry name" value="futalosine_nucleosidase_MqnB"/>
    <property type="match status" value="1"/>
</dbReference>
<accession>A0A1G7CRS1</accession>
<dbReference type="UniPathway" id="UPA00079"/>
<dbReference type="PANTHER" id="PTHR46832">
    <property type="entry name" value="5'-METHYLTHIOADENOSINE/S-ADENOSYLHOMOCYSTEINE NUCLEOSIDASE"/>
    <property type="match status" value="1"/>
</dbReference>
<comment type="similarity">
    <text evidence="1">Belongs to the PNP/UDP phosphorylase family. Futalosine hydrolase subfamily.</text>
</comment>
<reference evidence="5" key="1">
    <citation type="submission" date="2016-10" db="EMBL/GenBank/DDBJ databases">
        <authorList>
            <person name="Varghese N."/>
            <person name="Submissions S."/>
        </authorList>
    </citation>
    <scope>NUCLEOTIDE SEQUENCE [LARGE SCALE GENOMIC DNA]</scope>
    <source>
        <strain evidence="5">DSM 8987</strain>
    </source>
</reference>
<evidence type="ECO:0000259" key="3">
    <source>
        <dbReference type="Pfam" id="PF01048"/>
    </source>
</evidence>
<proteinExistence type="inferred from homology"/>
<dbReference type="InterPro" id="IPR000845">
    <property type="entry name" value="Nucleoside_phosphorylase_d"/>
</dbReference>
<dbReference type="GO" id="GO:0008930">
    <property type="term" value="F:methylthioadenosine nucleosidase activity"/>
    <property type="evidence" value="ECO:0007669"/>
    <property type="project" value="TreeGrafter"/>
</dbReference>
<dbReference type="HAMAP" id="MF_00991">
    <property type="entry name" value="MqnB"/>
    <property type="match status" value="1"/>
</dbReference>